<evidence type="ECO:0000256" key="1">
    <source>
        <dbReference type="SAM" id="MobiDB-lite"/>
    </source>
</evidence>
<protein>
    <submittedName>
        <fullName evidence="4">Integrase catalytic domain-containing protein</fullName>
    </submittedName>
</protein>
<evidence type="ECO:0000259" key="2">
    <source>
        <dbReference type="PROSITE" id="PS50994"/>
    </source>
</evidence>
<dbReference type="GO" id="GO:0003676">
    <property type="term" value="F:nucleic acid binding"/>
    <property type="evidence" value="ECO:0007669"/>
    <property type="project" value="InterPro"/>
</dbReference>
<dbReference type="InterPro" id="IPR036397">
    <property type="entry name" value="RNaseH_sf"/>
</dbReference>
<keyword evidence="3" id="KW-1185">Reference proteome</keyword>
<sequence>PGSRPPPRIERMALRIQHLRFNLLYRPGSTNPADLLSRQPLPERRRNVGEELDAAFINAVSTGAVPKGFSLDQVREASRTDRDVQAALNAIRTGRWDMRAAAQRSFKSISGELSESDGVLLRGDLIVIPESLRRPILQLAHTGHLGADRTLKRLQTKVAAHCQAAATGLRQTPLRPTDIPDGTWLLLGMDFYGPVQGQMLLVTTDLYSKYPEVNFLNSTTAESVIPHLRRLFSRYGVPIEVVTDNGPPLRARLGCGSAAFRSFLASYGIHHRLICPLHPESNGATERVNRSIGKMIHTAVAEGRNWREAIEDWLLAFRTTPHRATGRAPAELLMGRTMNDGIPTMKPSQLIDVNHEEVQSWHRNYVQDMKACFDDRKGIKEHGVRVGNKVLRKKQPRNKLQLPFEPHPWTVKQVQGDTCGPWSESLPASLPESLPASLPESLPANLPESLPASRQPAGEPAGQPAGEPAGQPAGQPAGEPAGLPSGSIATREHPRASRNRVLSYKLQI</sequence>
<dbReference type="PANTHER" id="PTHR37984:SF11">
    <property type="entry name" value="INTEGRASE CATALYTIC DOMAIN-CONTAINING PROTEIN"/>
    <property type="match status" value="1"/>
</dbReference>
<dbReference type="AlphaFoldDB" id="A0A1I8FZ04"/>
<evidence type="ECO:0000313" key="3">
    <source>
        <dbReference type="Proteomes" id="UP000095280"/>
    </source>
</evidence>
<dbReference type="Proteomes" id="UP000095280">
    <property type="component" value="Unplaced"/>
</dbReference>
<reference evidence="4" key="1">
    <citation type="submission" date="2016-11" db="UniProtKB">
        <authorList>
            <consortium name="WormBaseParasite"/>
        </authorList>
    </citation>
    <scope>IDENTIFICATION</scope>
</reference>
<dbReference type="Pfam" id="PF00665">
    <property type="entry name" value="rve"/>
    <property type="match status" value="1"/>
</dbReference>
<proteinExistence type="predicted"/>
<dbReference type="PROSITE" id="PS50994">
    <property type="entry name" value="INTEGRASE"/>
    <property type="match status" value="1"/>
</dbReference>
<dbReference type="Gene3D" id="3.30.420.10">
    <property type="entry name" value="Ribonuclease H-like superfamily/Ribonuclease H"/>
    <property type="match status" value="1"/>
</dbReference>
<accession>A0A1I8FZ04</accession>
<evidence type="ECO:0000313" key="4">
    <source>
        <dbReference type="WBParaSite" id="maker-uti_cns_0000395-snap-gene-2.22-mRNA-1"/>
    </source>
</evidence>
<dbReference type="WBParaSite" id="maker-uti_cns_0000395-snap-gene-2.22-mRNA-1">
    <property type="protein sequence ID" value="maker-uti_cns_0000395-snap-gene-2.22-mRNA-1"/>
    <property type="gene ID" value="maker-uti_cns_0000395-snap-gene-2.22"/>
</dbReference>
<dbReference type="SUPFAM" id="SSF53098">
    <property type="entry name" value="Ribonuclease H-like"/>
    <property type="match status" value="1"/>
</dbReference>
<dbReference type="InterPro" id="IPR050951">
    <property type="entry name" value="Retrovirus_Pol_polyprotein"/>
</dbReference>
<dbReference type="FunFam" id="3.30.420.10:FF:000063">
    <property type="entry name" value="Retrovirus-related Pol polyprotein from transposon 297-like Protein"/>
    <property type="match status" value="1"/>
</dbReference>
<dbReference type="InterPro" id="IPR001584">
    <property type="entry name" value="Integrase_cat-core"/>
</dbReference>
<name>A0A1I8FZ04_9PLAT</name>
<dbReference type="InterPro" id="IPR012337">
    <property type="entry name" value="RNaseH-like_sf"/>
</dbReference>
<dbReference type="GO" id="GO:0015074">
    <property type="term" value="P:DNA integration"/>
    <property type="evidence" value="ECO:0007669"/>
    <property type="project" value="InterPro"/>
</dbReference>
<feature type="compositionally biased region" description="Low complexity" evidence="1">
    <location>
        <begin position="423"/>
        <end position="453"/>
    </location>
</feature>
<feature type="region of interest" description="Disordered" evidence="1">
    <location>
        <begin position="392"/>
        <end position="508"/>
    </location>
</feature>
<dbReference type="PANTHER" id="PTHR37984">
    <property type="entry name" value="PROTEIN CBG26694"/>
    <property type="match status" value="1"/>
</dbReference>
<organism evidence="3 4">
    <name type="scientific">Macrostomum lignano</name>
    <dbReference type="NCBI Taxonomy" id="282301"/>
    <lineage>
        <taxon>Eukaryota</taxon>
        <taxon>Metazoa</taxon>
        <taxon>Spiralia</taxon>
        <taxon>Lophotrochozoa</taxon>
        <taxon>Platyhelminthes</taxon>
        <taxon>Rhabditophora</taxon>
        <taxon>Macrostomorpha</taxon>
        <taxon>Macrostomida</taxon>
        <taxon>Macrostomidae</taxon>
        <taxon>Macrostomum</taxon>
    </lineage>
</organism>
<dbReference type="Gene3D" id="1.10.340.70">
    <property type="match status" value="1"/>
</dbReference>
<feature type="domain" description="Integrase catalytic" evidence="2">
    <location>
        <begin position="172"/>
        <end position="337"/>
    </location>
</feature>